<protein>
    <recommendedName>
        <fullName evidence="4">DMT family transporter</fullName>
    </recommendedName>
</protein>
<keyword evidence="1" id="KW-1133">Transmembrane helix</keyword>
<evidence type="ECO:0000256" key="1">
    <source>
        <dbReference type="SAM" id="Phobius"/>
    </source>
</evidence>
<gene>
    <name evidence="2" type="ORF">GCM10007935_22390</name>
</gene>
<dbReference type="Pfam" id="PF04657">
    <property type="entry name" value="DMT_YdcZ"/>
    <property type="match status" value="1"/>
</dbReference>
<feature type="transmembrane region" description="Helical" evidence="1">
    <location>
        <begin position="135"/>
        <end position="154"/>
    </location>
</feature>
<evidence type="ECO:0000313" key="3">
    <source>
        <dbReference type="Proteomes" id="UP001156903"/>
    </source>
</evidence>
<reference evidence="3" key="1">
    <citation type="journal article" date="2019" name="Int. J. Syst. Evol. Microbiol.">
        <title>The Global Catalogue of Microorganisms (GCM) 10K type strain sequencing project: providing services to taxonomists for standard genome sequencing and annotation.</title>
        <authorList>
            <consortium name="The Broad Institute Genomics Platform"/>
            <consortium name="The Broad Institute Genome Sequencing Center for Infectious Disease"/>
            <person name="Wu L."/>
            <person name="Ma J."/>
        </authorList>
    </citation>
    <scope>NUCLEOTIDE SEQUENCE [LARGE SCALE GENOMIC DNA]</scope>
    <source>
        <strain evidence="3">NBRC 109341</strain>
    </source>
</reference>
<keyword evidence="1" id="KW-0812">Transmembrane</keyword>
<accession>A0ABQ6C3I0</accession>
<dbReference type="Proteomes" id="UP001156903">
    <property type="component" value="Unassembled WGS sequence"/>
</dbReference>
<dbReference type="PANTHER" id="PTHR34821">
    <property type="entry name" value="INNER MEMBRANE PROTEIN YDCZ"/>
    <property type="match status" value="1"/>
</dbReference>
<feature type="transmembrane region" description="Helical" evidence="1">
    <location>
        <begin position="102"/>
        <end position="123"/>
    </location>
</feature>
<keyword evidence="3" id="KW-1185">Reference proteome</keyword>
<keyword evidence="1" id="KW-0472">Membrane</keyword>
<dbReference type="PANTHER" id="PTHR34821:SF2">
    <property type="entry name" value="INNER MEMBRANE PROTEIN YDCZ"/>
    <property type="match status" value="1"/>
</dbReference>
<comment type="caution">
    <text evidence="2">The sequence shown here is derived from an EMBL/GenBank/DDBJ whole genome shotgun (WGS) entry which is preliminary data.</text>
</comment>
<proteinExistence type="predicted"/>
<sequence>MQWSSSLSGLFPMVIALVAGAVVPFQAASNAALGRALGHPLWATLSSLAVSVLVIVPLMVLLRVPAPALGAAAQGPAWWWLGGVAGVVYITAALVLTPKLGAASFLVIVIAGQMLASLLIDHYGLMGLTPKPAGAWRIVGILLILVGMVVVQMSRSPAAHASGPAPSGGWR</sequence>
<organism evidence="2 3">
    <name type="scientific">Hydrogenophaga electricum</name>
    <dbReference type="NCBI Taxonomy" id="1230953"/>
    <lineage>
        <taxon>Bacteria</taxon>
        <taxon>Pseudomonadati</taxon>
        <taxon>Pseudomonadota</taxon>
        <taxon>Betaproteobacteria</taxon>
        <taxon>Burkholderiales</taxon>
        <taxon>Comamonadaceae</taxon>
        <taxon>Hydrogenophaga</taxon>
    </lineage>
</organism>
<dbReference type="EMBL" id="BSPB01000016">
    <property type="protein sequence ID" value="GLS14806.1"/>
    <property type="molecule type" value="Genomic_DNA"/>
</dbReference>
<evidence type="ECO:0000313" key="2">
    <source>
        <dbReference type="EMBL" id="GLS14806.1"/>
    </source>
</evidence>
<feature type="transmembrane region" description="Helical" evidence="1">
    <location>
        <begin position="77"/>
        <end position="96"/>
    </location>
</feature>
<dbReference type="InterPro" id="IPR006750">
    <property type="entry name" value="YdcZ"/>
</dbReference>
<evidence type="ECO:0008006" key="4">
    <source>
        <dbReference type="Google" id="ProtNLM"/>
    </source>
</evidence>
<feature type="transmembrane region" description="Helical" evidence="1">
    <location>
        <begin position="41"/>
        <end position="65"/>
    </location>
</feature>
<name>A0ABQ6C3I0_9BURK</name>